<feature type="domain" description="HTH cro/C1-type" evidence="2">
    <location>
        <begin position="13"/>
        <end position="67"/>
    </location>
</feature>
<dbReference type="PROSITE" id="PS50943">
    <property type="entry name" value="HTH_CROC1"/>
    <property type="match status" value="1"/>
</dbReference>
<dbReference type="Pfam" id="PF01381">
    <property type="entry name" value="HTH_3"/>
    <property type="match status" value="1"/>
</dbReference>
<evidence type="ECO:0000313" key="4">
    <source>
        <dbReference type="Proteomes" id="UP000037267"/>
    </source>
</evidence>
<dbReference type="EMBL" id="LGSS01000011">
    <property type="protein sequence ID" value="KNF07845.1"/>
    <property type="molecule type" value="Genomic_DNA"/>
</dbReference>
<gene>
    <name evidence="3" type="ORF">CLPU_11c00130</name>
</gene>
<keyword evidence="4" id="KW-1185">Reference proteome</keyword>
<evidence type="ECO:0000256" key="1">
    <source>
        <dbReference type="ARBA" id="ARBA00023125"/>
    </source>
</evidence>
<dbReference type="GO" id="GO:0003677">
    <property type="term" value="F:DNA binding"/>
    <property type="evidence" value="ECO:0007669"/>
    <property type="project" value="UniProtKB-KW"/>
</dbReference>
<dbReference type="GO" id="GO:0005829">
    <property type="term" value="C:cytosol"/>
    <property type="evidence" value="ECO:0007669"/>
    <property type="project" value="TreeGrafter"/>
</dbReference>
<evidence type="ECO:0000313" key="3">
    <source>
        <dbReference type="EMBL" id="KNF07845.1"/>
    </source>
</evidence>
<comment type="caution">
    <text evidence="3">The sequence shown here is derived from an EMBL/GenBank/DDBJ whole genome shotgun (WGS) entry which is preliminary data.</text>
</comment>
<evidence type="ECO:0000259" key="2">
    <source>
        <dbReference type="PROSITE" id="PS50943"/>
    </source>
</evidence>
<dbReference type="OrthoDB" id="9814553at2"/>
<dbReference type="Proteomes" id="UP000037267">
    <property type="component" value="Unassembled WGS sequence"/>
</dbReference>
<dbReference type="SMART" id="SM00530">
    <property type="entry name" value="HTH_XRE"/>
    <property type="match status" value="1"/>
</dbReference>
<reference evidence="4" key="1">
    <citation type="submission" date="2015-07" db="EMBL/GenBank/DDBJ databases">
        <title>Draft genome sequence of the purine-degrading Gottschalkia purinilyticum DSM 1384 (formerly Clostridium purinilyticum).</title>
        <authorList>
            <person name="Poehlein A."/>
            <person name="Schiel-Bengelsdorf B."/>
            <person name="Bengelsdorf F.R."/>
            <person name="Daniel R."/>
            <person name="Duerre P."/>
        </authorList>
    </citation>
    <scope>NUCLEOTIDE SEQUENCE [LARGE SCALE GENOMIC DNA]</scope>
    <source>
        <strain evidence="4">DSM 1384</strain>
    </source>
</reference>
<accession>A0A0L0W949</accession>
<name>A0A0L0W949_GOTPU</name>
<dbReference type="CDD" id="cd00093">
    <property type="entry name" value="HTH_XRE"/>
    <property type="match status" value="1"/>
</dbReference>
<dbReference type="PANTHER" id="PTHR46797:SF24">
    <property type="entry name" value="DNA-BINDING PHAGE PROTEIN"/>
    <property type="match status" value="1"/>
</dbReference>
<dbReference type="RefSeq" id="WP_050355759.1">
    <property type="nucleotide sequence ID" value="NZ_LGSS01000011.1"/>
</dbReference>
<dbReference type="Gene3D" id="1.10.260.40">
    <property type="entry name" value="lambda repressor-like DNA-binding domains"/>
    <property type="match status" value="1"/>
</dbReference>
<dbReference type="AlphaFoldDB" id="A0A0L0W949"/>
<proteinExistence type="predicted"/>
<dbReference type="SUPFAM" id="SSF47413">
    <property type="entry name" value="lambda repressor-like DNA-binding domains"/>
    <property type="match status" value="1"/>
</dbReference>
<dbReference type="GO" id="GO:0003700">
    <property type="term" value="F:DNA-binding transcription factor activity"/>
    <property type="evidence" value="ECO:0007669"/>
    <property type="project" value="TreeGrafter"/>
</dbReference>
<dbReference type="InterPro" id="IPR010982">
    <property type="entry name" value="Lambda_DNA-bd_dom_sf"/>
</dbReference>
<dbReference type="PANTHER" id="PTHR46797">
    <property type="entry name" value="HTH-TYPE TRANSCRIPTIONAL REGULATOR"/>
    <property type="match status" value="1"/>
</dbReference>
<dbReference type="STRING" id="1503.CLPU_11c00130"/>
<organism evidence="3 4">
    <name type="scientific">Gottschalkia purinilytica</name>
    <name type="common">Clostridium purinilyticum</name>
    <dbReference type="NCBI Taxonomy" id="1503"/>
    <lineage>
        <taxon>Bacteria</taxon>
        <taxon>Bacillati</taxon>
        <taxon>Bacillota</taxon>
        <taxon>Tissierellia</taxon>
        <taxon>Tissierellales</taxon>
        <taxon>Gottschalkiaceae</taxon>
        <taxon>Gottschalkia</taxon>
    </lineage>
</organism>
<dbReference type="InterPro" id="IPR001387">
    <property type="entry name" value="Cro/C1-type_HTH"/>
</dbReference>
<keyword evidence="1" id="KW-0238">DNA-binding</keyword>
<protein>
    <submittedName>
        <fullName evidence="3">Putative HTH-type transcriptional regulator type 3</fullName>
    </submittedName>
</protein>
<dbReference type="InterPro" id="IPR050807">
    <property type="entry name" value="TransReg_Diox_bact_type"/>
</dbReference>
<sequence>MNNVNYHAMGQRMRIERERLGLSREKFAEIVELSPLYIGQLERGERKMSIDTLIKISNSLHISTDYLIFGTSMDITTPYNDNNLTTLLNRCSKKQLSLIEDIIKLLLPHTCE</sequence>